<evidence type="ECO:0000313" key="1">
    <source>
        <dbReference type="EMBL" id="AZS26992.1"/>
    </source>
</evidence>
<accession>A0A7U5ND19</accession>
<dbReference type="AlphaFoldDB" id="A0A7U5ND19"/>
<gene>
    <name evidence="1" type="ORF">DYL72_18825</name>
</gene>
<protein>
    <recommendedName>
        <fullName evidence="3">DUF3265 domain-containing protein</fullName>
    </recommendedName>
</protein>
<evidence type="ECO:0000313" key="2">
    <source>
        <dbReference type="Proteomes" id="UP000256923"/>
    </source>
</evidence>
<reference evidence="1 2" key="1">
    <citation type="submission" date="2018-12" db="EMBL/GenBank/DDBJ databases">
        <title>Characterization and Draft Genome of Vibrio anguillarum J360 Marine Pathogen Isolated from an Outbreak in Lumpfish (Cyclopterus lumpus).</title>
        <authorList>
            <person name="Vasquez J.I."/>
            <person name="Cao T."/>
            <person name="Chakraborty S."/>
            <person name="Gnanagobal H."/>
            <person name="Wescot J."/>
            <person name="Boyce D."/>
            <person name="Santander J."/>
        </authorList>
    </citation>
    <scope>NUCLEOTIDE SEQUENCE [LARGE SCALE GENOMIC DNA]</scope>
    <source>
        <strain evidence="1 2">J360</strain>
    </source>
</reference>
<evidence type="ECO:0008006" key="3">
    <source>
        <dbReference type="Google" id="ProtNLM"/>
    </source>
</evidence>
<dbReference type="Proteomes" id="UP000256923">
    <property type="component" value="Chromosome 2"/>
</dbReference>
<organism evidence="1 2">
    <name type="scientific">Vibrio anguillarum</name>
    <name type="common">Listonella anguillarum</name>
    <dbReference type="NCBI Taxonomy" id="55601"/>
    <lineage>
        <taxon>Bacteria</taxon>
        <taxon>Pseudomonadati</taxon>
        <taxon>Pseudomonadota</taxon>
        <taxon>Gammaproteobacteria</taxon>
        <taxon>Vibrionales</taxon>
        <taxon>Vibrionaceae</taxon>
        <taxon>Vibrio</taxon>
    </lineage>
</organism>
<sequence length="75" mass="9164">MLSERRNHIPFNLSEVCVFHVFYFLAGANFMIIAPYCFYVQRCRTSYLNPRSLIWKRFRYQQQAKIFQVVMYVNV</sequence>
<dbReference type="EMBL" id="CP034673">
    <property type="protein sequence ID" value="AZS26992.1"/>
    <property type="molecule type" value="Genomic_DNA"/>
</dbReference>
<proteinExistence type="predicted"/>
<name>A0A7U5ND19_VIBAN</name>